<keyword evidence="7 8" id="KW-0720">Serine protease</keyword>
<dbReference type="PROSITE" id="PS00137">
    <property type="entry name" value="SUBTILASE_HIS"/>
    <property type="match status" value="1"/>
</dbReference>
<dbReference type="InterPro" id="IPR036852">
    <property type="entry name" value="Peptidase_S8/S53_dom_sf"/>
</dbReference>
<dbReference type="InterPro" id="IPR023828">
    <property type="entry name" value="Peptidase_S8_Ser-AS"/>
</dbReference>
<evidence type="ECO:0000256" key="3">
    <source>
        <dbReference type="ARBA" id="ARBA00022670"/>
    </source>
</evidence>
<keyword evidence="13" id="KW-1185">Reference proteome</keyword>
<evidence type="ECO:0000256" key="8">
    <source>
        <dbReference type="PROSITE-ProRule" id="PRU01240"/>
    </source>
</evidence>
<dbReference type="Proteomes" id="UP001611383">
    <property type="component" value="Chromosome"/>
</dbReference>
<protein>
    <submittedName>
        <fullName evidence="12">S8 family serine peptidase</fullName>
    </submittedName>
</protein>
<feature type="active site" description="Charge relay system" evidence="8">
    <location>
        <position position="203"/>
    </location>
</feature>
<comment type="similarity">
    <text evidence="1 8 9">Belongs to the peptidase S8 family.</text>
</comment>
<dbReference type="Gene3D" id="3.40.50.200">
    <property type="entry name" value="Peptidase S8/S53 domain"/>
    <property type="match status" value="2"/>
</dbReference>
<dbReference type="PROSITE" id="PS00136">
    <property type="entry name" value="SUBTILASE_ASP"/>
    <property type="match status" value="1"/>
</dbReference>
<feature type="active site" description="Charge relay system" evidence="8">
    <location>
        <position position="545"/>
    </location>
</feature>
<evidence type="ECO:0000259" key="10">
    <source>
        <dbReference type="Pfam" id="PF00082"/>
    </source>
</evidence>
<dbReference type="InterPro" id="IPR034202">
    <property type="entry name" value="Subtilisin_Carlsberg-like"/>
</dbReference>
<dbReference type="InterPro" id="IPR003137">
    <property type="entry name" value="PA_domain"/>
</dbReference>
<reference evidence="12 13" key="1">
    <citation type="submission" date="2019-08" db="EMBL/GenBank/DDBJ databases">
        <title>Archangium and Cystobacter genomes.</title>
        <authorList>
            <person name="Chen I.-C.K."/>
            <person name="Wielgoss S."/>
        </authorList>
    </citation>
    <scope>NUCLEOTIDE SEQUENCE [LARGE SCALE GENOMIC DNA]</scope>
    <source>
        <strain evidence="12 13">Cbm 6</strain>
    </source>
</reference>
<dbReference type="PROSITE" id="PS51892">
    <property type="entry name" value="SUBTILASE"/>
    <property type="match status" value="1"/>
</dbReference>
<dbReference type="PANTHER" id="PTHR43806:SF11">
    <property type="entry name" value="CEREVISIN-RELATED"/>
    <property type="match status" value="1"/>
</dbReference>
<keyword evidence="2" id="KW-0134">Cell wall</keyword>
<dbReference type="InterPro" id="IPR023827">
    <property type="entry name" value="Peptidase_S8_Asp-AS"/>
</dbReference>
<dbReference type="InterPro" id="IPR015500">
    <property type="entry name" value="Peptidase_S8_subtilisin-rel"/>
</dbReference>
<evidence type="ECO:0000256" key="2">
    <source>
        <dbReference type="ARBA" id="ARBA00022512"/>
    </source>
</evidence>
<evidence type="ECO:0000256" key="5">
    <source>
        <dbReference type="ARBA" id="ARBA00022729"/>
    </source>
</evidence>
<dbReference type="InterPro" id="IPR050131">
    <property type="entry name" value="Peptidase_S8_subtilisin-like"/>
</dbReference>
<keyword evidence="2" id="KW-0964">Secreted</keyword>
<feature type="domain" description="Peptidase S8/S53" evidence="10">
    <location>
        <begin position="534"/>
        <end position="586"/>
    </location>
</feature>
<dbReference type="InterPro" id="IPR037045">
    <property type="entry name" value="S8pro/Inhibitor_I9_sf"/>
</dbReference>
<dbReference type="Gene3D" id="3.30.70.80">
    <property type="entry name" value="Peptidase S8 propeptide/proteinase inhibitor I9"/>
    <property type="match status" value="1"/>
</dbReference>
<evidence type="ECO:0000256" key="4">
    <source>
        <dbReference type="ARBA" id="ARBA00022723"/>
    </source>
</evidence>
<dbReference type="CDD" id="cd07477">
    <property type="entry name" value="Peptidases_S8_Subtilisin_subset"/>
    <property type="match status" value="1"/>
</dbReference>
<evidence type="ECO:0000256" key="7">
    <source>
        <dbReference type="ARBA" id="ARBA00022825"/>
    </source>
</evidence>
<organism evidence="12 13">
    <name type="scientific">Archangium minus</name>
    <dbReference type="NCBI Taxonomy" id="83450"/>
    <lineage>
        <taxon>Bacteria</taxon>
        <taxon>Pseudomonadati</taxon>
        <taxon>Myxococcota</taxon>
        <taxon>Myxococcia</taxon>
        <taxon>Myxococcales</taxon>
        <taxon>Cystobacterineae</taxon>
        <taxon>Archangiaceae</taxon>
        <taxon>Archangium</taxon>
    </lineage>
</organism>
<keyword evidence="5" id="KW-0732">Signal</keyword>
<dbReference type="PRINTS" id="PR00723">
    <property type="entry name" value="SUBTILISIN"/>
</dbReference>
<dbReference type="PROSITE" id="PS51257">
    <property type="entry name" value="PROKAR_LIPOPROTEIN"/>
    <property type="match status" value="1"/>
</dbReference>
<dbReference type="SUPFAM" id="SSF52743">
    <property type="entry name" value="Subtilisin-like"/>
    <property type="match status" value="1"/>
</dbReference>
<evidence type="ECO:0000259" key="11">
    <source>
        <dbReference type="Pfam" id="PF02225"/>
    </source>
</evidence>
<feature type="domain" description="PA" evidence="11">
    <location>
        <begin position="432"/>
        <end position="518"/>
    </location>
</feature>
<evidence type="ECO:0000256" key="9">
    <source>
        <dbReference type="RuleBase" id="RU003355"/>
    </source>
</evidence>
<dbReference type="InterPro" id="IPR000209">
    <property type="entry name" value="Peptidase_S8/S53_dom"/>
</dbReference>
<evidence type="ECO:0000313" key="12">
    <source>
        <dbReference type="EMBL" id="WNG51660.1"/>
    </source>
</evidence>
<evidence type="ECO:0000256" key="1">
    <source>
        <dbReference type="ARBA" id="ARBA00011073"/>
    </source>
</evidence>
<accession>A0ABY9X8D7</accession>
<dbReference type="PROSITE" id="PS00138">
    <property type="entry name" value="SUBTILASE_SER"/>
    <property type="match status" value="1"/>
</dbReference>
<dbReference type="PANTHER" id="PTHR43806">
    <property type="entry name" value="PEPTIDASE S8"/>
    <property type="match status" value="1"/>
</dbReference>
<keyword evidence="3 8" id="KW-0645">Protease</keyword>
<keyword evidence="4" id="KW-0479">Metal-binding</keyword>
<dbReference type="Pfam" id="PF00082">
    <property type="entry name" value="Peptidase_S8"/>
    <property type="match status" value="2"/>
</dbReference>
<name>A0ABY9X8D7_9BACT</name>
<dbReference type="EMBL" id="CP043494">
    <property type="protein sequence ID" value="WNG51660.1"/>
    <property type="molecule type" value="Genomic_DNA"/>
</dbReference>
<evidence type="ECO:0000313" key="13">
    <source>
        <dbReference type="Proteomes" id="UP001611383"/>
    </source>
</evidence>
<feature type="domain" description="Peptidase S8/S53" evidence="10">
    <location>
        <begin position="194"/>
        <end position="401"/>
    </location>
</feature>
<sequence length="614" mass="64013">MRRLVLLGLLGLGVSACKEPEPIKVEPQELPLCPDLVVKDLSRSAPLASQAQGAVSSALRSTSASDNSPQPMLVRFRKQTGVQAAAVSRLREDRVRKLGALVKYHWPSLDTLALSLTPEAQARLAQDPEVLSITPDRPVHALGMSPWVPVSALLGAPSTTGSTAEYTWAVRMTQANQVWDANNDGVLDSGAPTGEGITVCVIDSGIDPNHPELKAAYAGGKDFVDNDDVPEDKDTSGAWGGGHGTHVAGTIVAQLGSGGQVNPNDPTLSPSGMVGLAPGAKLLVARVLDENGDGRTSDVIAALRWCKEKEAHIASLSLGSSNPDEAERAAFDEVYAAGMLSIAASGNGGELATPESKVYPAAYASVVAVGAVDPEAKHPAFSQGGDHLSLVAPGVNIYSTYPQGQSPFATLEAGGKFYASSALDFVPYEEYTGKLVDCGLGENNRSCPELEATCEGFVAYVTRGGEIKFSDKVKNVRSQGARAVIIANNDPEDDEALGFTLGSPATWPPVTAIPTTLVNDIRAQIGSPVRVGIRGGDYSLSTGTSMATPHVSAVAALVWSARPTLTNTQVRAILESTAKNLVDPEVPESPTGKDIVFGYGLVQAKVAVDKALNP</sequence>
<dbReference type="CDD" id="cd00538">
    <property type="entry name" value="PA"/>
    <property type="match status" value="1"/>
</dbReference>
<dbReference type="Pfam" id="PF02225">
    <property type="entry name" value="PA"/>
    <property type="match status" value="1"/>
</dbReference>
<dbReference type="InterPro" id="IPR022398">
    <property type="entry name" value="Peptidase_S8_His-AS"/>
</dbReference>
<evidence type="ECO:0000256" key="6">
    <source>
        <dbReference type="ARBA" id="ARBA00022801"/>
    </source>
</evidence>
<proteinExistence type="inferred from homology"/>
<dbReference type="RefSeq" id="WP_395811943.1">
    <property type="nucleotide sequence ID" value="NZ_CP043494.1"/>
</dbReference>
<keyword evidence="6 8" id="KW-0378">Hydrolase</keyword>
<feature type="active site" description="Charge relay system" evidence="8">
    <location>
        <position position="243"/>
    </location>
</feature>
<gene>
    <name evidence="12" type="ORF">F0U60_51760</name>
</gene>